<accession>A0A485BXL4</accession>
<evidence type="ECO:0000313" key="2">
    <source>
        <dbReference type="Proteomes" id="UP000401081"/>
    </source>
</evidence>
<organism evidence="1 2">
    <name type="scientific">Kluyvera cryocrescens</name>
    <name type="common">Kluyvera citrophila</name>
    <dbReference type="NCBI Taxonomy" id="580"/>
    <lineage>
        <taxon>Bacteria</taxon>
        <taxon>Pseudomonadati</taxon>
        <taxon>Pseudomonadota</taxon>
        <taxon>Gammaproteobacteria</taxon>
        <taxon>Enterobacterales</taxon>
        <taxon>Enterobacteriaceae</taxon>
        <taxon>Kluyvera</taxon>
    </lineage>
</organism>
<name>A0A485BXL4_KLUCR</name>
<reference evidence="1 2" key="1">
    <citation type="submission" date="2019-03" db="EMBL/GenBank/DDBJ databases">
        <authorList>
            <consortium name="Pathogen Informatics"/>
        </authorList>
    </citation>
    <scope>NUCLEOTIDE SEQUENCE [LARGE SCALE GENOMIC DNA]</scope>
    <source>
        <strain evidence="1 2">NCTC12993</strain>
    </source>
</reference>
<proteinExistence type="predicted"/>
<dbReference type="Proteomes" id="UP000401081">
    <property type="component" value="Unassembled WGS sequence"/>
</dbReference>
<dbReference type="AlphaFoldDB" id="A0A485BXL4"/>
<sequence>MRMGCACRKFGQVAARSLEQCDINIALCRFQVLAFTAMLLPPFSHGLATFRRSAVGLIADNYVCGGKLIAEVFVVNDLLVQQLAWIHDA</sequence>
<gene>
    <name evidence="1" type="ORF">NCTC12993_05647</name>
</gene>
<dbReference type="EMBL" id="CAADJD010000023">
    <property type="protein sequence ID" value="VFS77844.1"/>
    <property type="molecule type" value="Genomic_DNA"/>
</dbReference>
<protein>
    <submittedName>
        <fullName evidence="1">Uncharacterized protein</fullName>
    </submittedName>
</protein>
<keyword evidence="2" id="KW-1185">Reference proteome</keyword>
<evidence type="ECO:0000313" key="1">
    <source>
        <dbReference type="EMBL" id="VFS77844.1"/>
    </source>
</evidence>